<dbReference type="PANTHER" id="PTHR34222:SF99">
    <property type="entry name" value="PROTEIN, PUTATIVE-RELATED"/>
    <property type="match status" value="1"/>
</dbReference>
<reference evidence="5 6" key="2">
    <citation type="journal article" date="2017" name="Front. Plant Sci.">
        <title>Gene Classification and Mining of Molecular Markers Useful in Red Clover (Trifolium pratense) Breeding.</title>
        <authorList>
            <person name="Istvanek J."/>
            <person name="Dluhosova J."/>
            <person name="Dluhos P."/>
            <person name="Patkova L."/>
            <person name="Nedelnik J."/>
            <person name="Repkova J."/>
        </authorList>
    </citation>
    <scope>NUCLEOTIDE SEQUENCE [LARGE SCALE GENOMIC DNA]</scope>
    <source>
        <strain evidence="6">cv. Tatra</strain>
        <tissue evidence="5">Young leaves</tissue>
    </source>
</reference>
<dbReference type="Pfam" id="PF07727">
    <property type="entry name" value="RVT_2"/>
    <property type="match status" value="1"/>
</dbReference>
<dbReference type="Pfam" id="PF03732">
    <property type="entry name" value="Retrotrans_gag"/>
    <property type="match status" value="1"/>
</dbReference>
<feature type="compositionally biased region" description="Polar residues" evidence="1">
    <location>
        <begin position="254"/>
        <end position="263"/>
    </location>
</feature>
<evidence type="ECO:0000259" key="4">
    <source>
        <dbReference type="Pfam" id="PF25597"/>
    </source>
</evidence>
<name>A0A2K3PCK0_TRIPR</name>
<feature type="domain" description="Retroviral polymerase SH3-like" evidence="4">
    <location>
        <begin position="374"/>
        <end position="418"/>
    </location>
</feature>
<dbReference type="Pfam" id="PF25597">
    <property type="entry name" value="SH3_retrovirus"/>
    <property type="match status" value="1"/>
</dbReference>
<comment type="caution">
    <text evidence="5">The sequence shown here is derived from an EMBL/GenBank/DDBJ whole genome shotgun (WGS) entry which is preliminary data.</text>
</comment>
<sequence length="818" mass="91941">MKRALGTKMKFDFVTDALPMPDDDFDPAYCAWHRCNQLISSWILNSVSPSIAQSVVFMKNASDIWNDLRERFSQRDLVRISELQQEIYALKQETRSVTDFYSDLKTLWEELELYLPIPTCTCHHRCTCEAMRSARRHHSLLQIVRFITSLNDHFSTVKSQILIMDPLPPINKVFSLVIHHERQSNFSEIDDSKILVNAAKNGKFASSSKPSTRNCSYCGKDNHVVENCFKKNGVPPHMKKPSSAHNATVEGGSHDSTTVTPPSISQEQYDKLMSLLQHSNLAPNSVSASSNQDKKCLKMIGSADEHDGLYHLNLTDKVAHVASIDGSNHTSIPKSTLWHFRLGHPSHSRLVSLRNKFSYVTVDHNGICDICHLARKCVFLGYKHGVKGTVLYDLDSEEIFISRNVIHFDHILPYTTSKPQIHWHYHISIDCDSPISLTPSPDTSSTTQTPANTANDTNQTDTTSDVPIITDNPPATSPIIPNVIPDRIKHRPSYLSDFVCSSIGSSTQSSSIGTFYPISSFHSLSQLSPSYSVFTMSLTQHTKPKTYNEACKSENWIQAMNTELEAFARTGTWKIVDLPPNIKPIEGLDFFDTFSPLAKLTTVRMLLAIASIKGRFLHQLDAGRKWYEKLSPLLVREGYTQSTSDYFLFTLSQQNNFTALLIYVDDVILAGTNMQEINRIKAILDLNFKIKDLGVVKYFLGLEVAHSKEGISISQKKYCLDLLNDSSLLGSKPASTLLDPSIKLHQDNGKPFEDISLYRRLAACRVIRYLKHNPGRGLVFHKNADIQLLGYSDADWAGCIDTRKSTTGIYTLKVLSSQ</sequence>
<evidence type="ECO:0000259" key="3">
    <source>
        <dbReference type="Pfam" id="PF07727"/>
    </source>
</evidence>
<dbReference type="AlphaFoldDB" id="A0A2K3PCK0"/>
<evidence type="ECO:0000313" key="5">
    <source>
        <dbReference type="EMBL" id="PNY12985.1"/>
    </source>
</evidence>
<dbReference type="Proteomes" id="UP000236291">
    <property type="component" value="Unassembled WGS sequence"/>
</dbReference>
<dbReference type="PANTHER" id="PTHR34222">
    <property type="entry name" value="GAG_PRE-INTEGRS DOMAIN-CONTAINING PROTEIN"/>
    <property type="match status" value="1"/>
</dbReference>
<dbReference type="InterPro" id="IPR057670">
    <property type="entry name" value="SH3_retrovirus"/>
</dbReference>
<proteinExistence type="predicted"/>
<protein>
    <submittedName>
        <fullName evidence="5">Retrovirus-related Pol polyprotein from transposon TNT 1-94</fullName>
    </submittedName>
</protein>
<dbReference type="InterPro" id="IPR013103">
    <property type="entry name" value="RVT_2"/>
</dbReference>
<evidence type="ECO:0000313" key="6">
    <source>
        <dbReference type="Proteomes" id="UP000236291"/>
    </source>
</evidence>
<reference evidence="5 6" key="1">
    <citation type="journal article" date="2014" name="Am. J. Bot.">
        <title>Genome assembly and annotation for red clover (Trifolium pratense; Fabaceae).</title>
        <authorList>
            <person name="Istvanek J."/>
            <person name="Jaros M."/>
            <person name="Krenek A."/>
            <person name="Repkova J."/>
        </authorList>
    </citation>
    <scope>NUCLEOTIDE SEQUENCE [LARGE SCALE GENOMIC DNA]</scope>
    <source>
        <strain evidence="6">cv. Tatra</strain>
        <tissue evidence="5">Young leaves</tissue>
    </source>
</reference>
<dbReference type="InterPro" id="IPR005162">
    <property type="entry name" value="Retrotrans_gag_dom"/>
</dbReference>
<feature type="compositionally biased region" description="Low complexity" evidence="1">
    <location>
        <begin position="438"/>
        <end position="463"/>
    </location>
</feature>
<accession>A0A2K3PCK0</accession>
<feature type="domain" description="Retrotransposon gag" evidence="2">
    <location>
        <begin position="40"/>
        <end position="111"/>
    </location>
</feature>
<evidence type="ECO:0000259" key="2">
    <source>
        <dbReference type="Pfam" id="PF03732"/>
    </source>
</evidence>
<feature type="domain" description="Reverse transcriptase Ty1/copia-type" evidence="3">
    <location>
        <begin position="622"/>
        <end position="735"/>
    </location>
</feature>
<gene>
    <name evidence="5" type="ORF">L195_g009630</name>
</gene>
<dbReference type="EMBL" id="ASHM01005718">
    <property type="protein sequence ID" value="PNY12985.1"/>
    <property type="molecule type" value="Genomic_DNA"/>
</dbReference>
<feature type="region of interest" description="Disordered" evidence="1">
    <location>
        <begin position="233"/>
        <end position="263"/>
    </location>
</feature>
<evidence type="ECO:0000256" key="1">
    <source>
        <dbReference type="SAM" id="MobiDB-lite"/>
    </source>
</evidence>
<organism evidence="5 6">
    <name type="scientific">Trifolium pratense</name>
    <name type="common">Red clover</name>
    <dbReference type="NCBI Taxonomy" id="57577"/>
    <lineage>
        <taxon>Eukaryota</taxon>
        <taxon>Viridiplantae</taxon>
        <taxon>Streptophyta</taxon>
        <taxon>Embryophyta</taxon>
        <taxon>Tracheophyta</taxon>
        <taxon>Spermatophyta</taxon>
        <taxon>Magnoliopsida</taxon>
        <taxon>eudicotyledons</taxon>
        <taxon>Gunneridae</taxon>
        <taxon>Pentapetalae</taxon>
        <taxon>rosids</taxon>
        <taxon>fabids</taxon>
        <taxon>Fabales</taxon>
        <taxon>Fabaceae</taxon>
        <taxon>Papilionoideae</taxon>
        <taxon>50 kb inversion clade</taxon>
        <taxon>NPAAA clade</taxon>
        <taxon>Hologalegina</taxon>
        <taxon>IRL clade</taxon>
        <taxon>Trifolieae</taxon>
        <taxon>Trifolium</taxon>
    </lineage>
</organism>
<feature type="region of interest" description="Disordered" evidence="1">
    <location>
        <begin position="438"/>
        <end position="472"/>
    </location>
</feature>